<keyword evidence="1" id="KW-0472">Membrane</keyword>
<keyword evidence="1" id="KW-0812">Transmembrane</keyword>
<evidence type="ECO:0000256" key="1">
    <source>
        <dbReference type="SAM" id="Phobius"/>
    </source>
</evidence>
<evidence type="ECO:0000313" key="3">
    <source>
        <dbReference type="Proteomes" id="UP000236286"/>
    </source>
</evidence>
<dbReference type="AlphaFoldDB" id="A0A2J7TFD7"/>
<protein>
    <recommendedName>
        <fullName evidence="4">DUF2937 domain-containing protein</fullName>
    </recommendedName>
</protein>
<comment type="caution">
    <text evidence="2">The sequence shown here is derived from an EMBL/GenBank/DDBJ whole genome shotgun (WGS) entry which is preliminary data.</text>
</comment>
<keyword evidence="1" id="KW-1133">Transmembrane helix</keyword>
<dbReference type="RefSeq" id="WP_102844224.1">
    <property type="nucleotide sequence ID" value="NZ_PDZR01000015.1"/>
</dbReference>
<dbReference type="Proteomes" id="UP000236286">
    <property type="component" value="Unassembled WGS sequence"/>
</dbReference>
<evidence type="ECO:0008006" key="4">
    <source>
        <dbReference type="Google" id="ProtNLM"/>
    </source>
</evidence>
<evidence type="ECO:0000313" key="2">
    <source>
        <dbReference type="EMBL" id="PNG25484.1"/>
    </source>
</evidence>
<accession>A0A2J7TFD7</accession>
<gene>
    <name evidence="2" type="ORF">CR492_13255</name>
</gene>
<dbReference type="EMBL" id="PDZR01000015">
    <property type="protein sequence ID" value="PNG25484.1"/>
    <property type="molecule type" value="Genomic_DNA"/>
</dbReference>
<organism evidence="2 3">
    <name type="scientific">Methylocella silvestris</name>
    <dbReference type="NCBI Taxonomy" id="199596"/>
    <lineage>
        <taxon>Bacteria</taxon>
        <taxon>Pseudomonadati</taxon>
        <taxon>Pseudomonadota</taxon>
        <taxon>Alphaproteobacteria</taxon>
        <taxon>Hyphomicrobiales</taxon>
        <taxon>Beijerinckiaceae</taxon>
        <taxon>Methylocella</taxon>
    </lineage>
</organism>
<reference evidence="2 3" key="1">
    <citation type="submission" date="2017-10" db="EMBL/GenBank/DDBJ databases">
        <title>Genome announcement of Methylocella silvestris TVC from permafrost.</title>
        <authorList>
            <person name="Wang J."/>
            <person name="Geng K."/>
            <person name="Ul-Haque F."/>
            <person name="Crombie A.T."/>
            <person name="Street L.E."/>
            <person name="Wookey P.A."/>
            <person name="Murrell J.C."/>
            <person name="Pratscher J."/>
        </authorList>
    </citation>
    <scope>NUCLEOTIDE SEQUENCE [LARGE SCALE GENOMIC DNA]</scope>
    <source>
        <strain evidence="2 3">TVC</strain>
    </source>
</reference>
<feature type="transmembrane region" description="Helical" evidence="1">
    <location>
        <begin position="135"/>
        <end position="156"/>
    </location>
</feature>
<dbReference type="OrthoDB" id="193051at2"/>
<sequence length="171" mass="18584">MLRSRLALCFGIATGVAASQIPEYAQQYRQRLGGAIDELQAIVTTFDDDSARQGLSEDEGIARLRASTDEFVRDRGSQMKDVSERLQKLTRSNQAMAQSGPIGRLTALAADFDPLIARRAYASFEPAVPVTGEGFALGGLGFVAGFGAWQILFAPFRHRGRGRAKPAPLRR</sequence>
<dbReference type="InterPro" id="IPR022584">
    <property type="entry name" value="DUF2937"/>
</dbReference>
<proteinExistence type="predicted"/>
<dbReference type="Pfam" id="PF11157">
    <property type="entry name" value="DUF2937"/>
    <property type="match status" value="1"/>
</dbReference>
<name>A0A2J7TFD7_METSI</name>